<keyword evidence="3" id="KW-1185">Reference proteome</keyword>
<protein>
    <submittedName>
        <fullName evidence="2">Uncharacterized protein</fullName>
    </submittedName>
</protein>
<proteinExistence type="predicted"/>
<evidence type="ECO:0000313" key="3">
    <source>
        <dbReference type="Proteomes" id="UP000035740"/>
    </source>
</evidence>
<accession>A0A0J8CVC7</accession>
<reference evidence="2 3" key="1">
    <citation type="journal article" date="2014" name="Nature">
        <title>The genome of the recently domesticated crop plant sugar beet (Beta vulgaris).</title>
        <authorList>
            <person name="Dohm J.C."/>
            <person name="Minoche A.E."/>
            <person name="Holtgrawe D."/>
            <person name="Capella-Gutierrez S."/>
            <person name="Zakrzewski F."/>
            <person name="Tafer H."/>
            <person name="Rupp O."/>
            <person name="Sorensen T.R."/>
            <person name="Stracke R."/>
            <person name="Reinhardt R."/>
            <person name="Goesmann A."/>
            <person name="Kraft T."/>
            <person name="Schulz B."/>
            <person name="Stadler P.F."/>
            <person name="Schmidt T."/>
            <person name="Gabaldon T."/>
            <person name="Lehrach H."/>
            <person name="Weisshaar B."/>
            <person name="Himmelbauer H."/>
        </authorList>
    </citation>
    <scope>NUCLEOTIDE SEQUENCE [LARGE SCALE GENOMIC DNA]</scope>
    <source>
        <tissue evidence="2">Taproot</tissue>
    </source>
</reference>
<organism evidence="2 3">
    <name type="scientific">Beta vulgaris subsp. vulgaris</name>
    <name type="common">Beet</name>
    <dbReference type="NCBI Taxonomy" id="3555"/>
    <lineage>
        <taxon>Eukaryota</taxon>
        <taxon>Viridiplantae</taxon>
        <taxon>Streptophyta</taxon>
        <taxon>Embryophyta</taxon>
        <taxon>Tracheophyta</taxon>
        <taxon>Spermatophyta</taxon>
        <taxon>Magnoliopsida</taxon>
        <taxon>eudicotyledons</taxon>
        <taxon>Gunneridae</taxon>
        <taxon>Pentapetalae</taxon>
        <taxon>Caryophyllales</taxon>
        <taxon>Chenopodiaceae</taxon>
        <taxon>Betoideae</taxon>
        <taxon>Beta</taxon>
    </lineage>
</organism>
<dbReference type="EMBL" id="KQ090045">
    <property type="protein sequence ID" value="KMT17552.1"/>
    <property type="molecule type" value="Genomic_DNA"/>
</dbReference>
<evidence type="ECO:0000256" key="1">
    <source>
        <dbReference type="SAM" id="MobiDB-lite"/>
    </source>
</evidence>
<evidence type="ECO:0000313" key="2">
    <source>
        <dbReference type="EMBL" id="KMT17552.1"/>
    </source>
</evidence>
<gene>
    <name evidence="2" type="ORF">BVRB_2g036930</name>
</gene>
<dbReference type="Proteomes" id="UP000035740">
    <property type="component" value="Chromosome 2"/>
</dbReference>
<dbReference type="AlphaFoldDB" id="A0A0J8CVC7"/>
<name>A0A0J8CVC7_BETVV</name>
<sequence>MRQMLEGETPSSMANKKNNELGPPSAEQQSKGKNGKKKGKDVVDVSLHNVKDPPCKKVAHRMFGMYLLQKKQRER</sequence>
<feature type="region of interest" description="Disordered" evidence="1">
    <location>
        <begin position="1"/>
        <end position="49"/>
    </location>
</feature>
<dbReference type="Gramene" id="KMT17552">
    <property type="protein sequence ID" value="KMT17552"/>
    <property type="gene ID" value="BVRB_2g036930"/>
</dbReference>